<dbReference type="CDD" id="cd16922">
    <property type="entry name" value="HATPase_EvgS-ArcB-TorS-like"/>
    <property type="match status" value="1"/>
</dbReference>
<dbReference type="InterPro" id="IPR035965">
    <property type="entry name" value="PAS-like_dom_sf"/>
</dbReference>
<dbReference type="Gene3D" id="3.30.565.10">
    <property type="entry name" value="Histidine kinase-like ATPase, C-terminal domain"/>
    <property type="match status" value="1"/>
</dbReference>
<accession>A0ABX3A1H4</accession>
<keyword evidence="5" id="KW-0418">Kinase</keyword>
<evidence type="ECO:0000256" key="3">
    <source>
        <dbReference type="ARBA" id="ARBA00022553"/>
    </source>
</evidence>
<dbReference type="SUPFAM" id="SSF55874">
    <property type="entry name" value="ATPase domain of HSP90 chaperone/DNA topoisomerase II/histidine kinase"/>
    <property type="match status" value="1"/>
</dbReference>
<dbReference type="PANTHER" id="PTHR43047:SF72">
    <property type="entry name" value="OSMOSENSING HISTIDINE PROTEIN KINASE SLN1"/>
    <property type="match status" value="1"/>
</dbReference>
<dbReference type="Proteomes" id="UP000094329">
    <property type="component" value="Unassembled WGS sequence"/>
</dbReference>
<feature type="domain" description="Histidine kinase" evidence="7">
    <location>
        <begin position="179"/>
        <end position="400"/>
    </location>
</feature>
<dbReference type="CDD" id="cd17546">
    <property type="entry name" value="REC_hyHK_CKI1_RcsC-like"/>
    <property type="match status" value="1"/>
</dbReference>
<keyword evidence="4" id="KW-0808">Transferase</keyword>
<reference evidence="10 11" key="1">
    <citation type="submission" date="2016-08" db="EMBL/GenBank/DDBJ databases">
        <title>Draft genome sequence of Candidatus Piscirickettsia litoralis, from seawater.</title>
        <authorList>
            <person name="Wan X."/>
            <person name="Lee A.J."/>
            <person name="Hou S."/>
            <person name="Donachie S.P."/>
        </authorList>
    </citation>
    <scope>NUCLEOTIDE SEQUENCE [LARGE SCALE GENOMIC DNA]</scope>
    <source>
        <strain evidence="10 11">Y2</strain>
    </source>
</reference>
<dbReference type="Pfam" id="PF00072">
    <property type="entry name" value="Response_reg"/>
    <property type="match status" value="1"/>
</dbReference>
<evidence type="ECO:0000313" key="11">
    <source>
        <dbReference type="Proteomes" id="UP000094329"/>
    </source>
</evidence>
<dbReference type="EC" id="2.7.13.3" evidence="2"/>
<dbReference type="PROSITE" id="PS50110">
    <property type="entry name" value="RESPONSE_REGULATORY"/>
    <property type="match status" value="1"/>
</dbReference>
<comment type="catalytic activity">
    <reaction evidence="1">
        <text>ATP + protein L-histidine = ADP + protein N-phospho-L-histidine.</text>
        <dbReference type="EC" id="2.7.13.3"/>
    </reaction>
</comment>
<sequence>MLLRAKKRKEAKDNIIKLTIANQSLQKHAYLTDVLLKNITKCLPQFVFWKDVDSVYMGCNDNYAHFIGLESSIDIVGKTDYDIDWLECGHTADFFQSGDKDVLAGHPIYNQEEVLSLPNGNKIHTQLSKLPIKGQDGEILGVIGCFTDITELKRKEKEAVKARKEAQIANASRMNFISNMSHDLRTPLTGMLGMAKIISENSLDEKIVKASRYLIESGNILLNILNEIIEINQIESGHLPLKFSEIRIRDIIDEVVSLFKPTIYQKPVSLNICFDPRIPRCLIGDQHRVQRVLLNLISNAIKFTNQGAIHITVDVAKFEENSLTIRLVVADTGIGIDKKDHASIFTQFNRLTSSSSGAYPGSGLGLSIVERFIKDMRGSINLESEILKGSSFICLIPFETLDKNKSNGPADFLFEKEHVSLCPEIQHIDSESLLYDSVLKNKPSKETTLSFEGSTVLLVEDNLIAQLAAKHELEKLHCKVDLAVDGKDAIFKAQKNNYDLIFMDVGLPDMTGFDAIQVIGAWESAIKCDYTPIVILTADASVQKKV</sequence>
<dbReference type="InterPro" id="IPR005467">
    <property type="entry name" value="His_kinase_dom"/>
</dbReference>
<dbReference type="InterPro" id="IPR000700">
    <property type="entry name" value="PAS-assoc_C"/>
</dbReference>
<evidence type="ECO:0000259" key="7">
    <source>
        <dbReference type="PROSITE" id="PS50109"/>
    </source>
</evidence>
<dbReference type="InterPro" id="IPR011006">
    <property type="entry name" value="CheY-like_superfamily"/>
</dbReference>
<dbReference type="PRINTS" id="PR00344">
    <property type="entry name" value="BCTRLSENSOR"/>
</dbReference>
<evidence type="ECO:0000256" key="6">
    <source>
        <dbReference type="PROSITE-ProRule" id="PRU00169"/>
    </source>
</evidence>
<dbReference type="InterPro" id="IPR001789">
    <property type="entry name" value="Sig_transdc_resp-reg_receiver"/>
</dbReference>
<feature type="modified residue" description="4-aspartylphosphate" evidence="6">
    <location>
        <position position="504"/>
    </location>
</feature>
<dbReference type="InterPro" id="IPR013656">
    <property type="entry name" value="PAS_4"/>
</dbReference>
<dbReference type="Gene3D" id="3.40.50.2300">
    <property type="match status" value="1"/>
</dbReference>
<dbReference type="InterPro" id="IPR036890">
    <property type="entry name" value="HATPase_C_sf"/>
</dbReference>
<dbReference type="Pfam" id="PF02518">
    <property type="entry name" value="HATPase_c"/>
    <property type="match status" value="1"/>
</dbReference>
<dbReference type="InterPro" id="IPR004358">
    <property type="entry name" value="Sig_transdc_His_kin-like_C"/>
</dbReference>
<evidence type="ECO:0000256" key="1">
    <source>
        <dbReference type="ARBA" id="ARBA00000085"/>
    </source>
</evidence>
<name>A0ABX3A1H4_9GAMM</name>
<evidence type="ECO:0000259" key="9">
    <source>
        <dbReference type="PROSITE" id="PS50113"/>
    </source>
</evidence>
<dbReference type="PANTHER" id="PTHR43047">
    <property type="entry name" value="TWO-COMPONENT HISTIDINE PROTEIN KINASE"/>
    <property type="match status" value="1"/>
</dbReference>
<dbReference type="Gene3D" id="3.30.450.20">
    <property type="entry name" value="PAS domain"/>
    <property type="match status" value="1"/>
</dbReference>
<dbReference type="SMART" id="SM00388">
    <property type="entry name" value="HisKA"/>
    <property type="match status" value="1"/>
</dbReference>
<feature type="domain" description="PAC" evidence="9">
    <location>
        <begin position="109"/>
        <end position="161"/>
    </location>
</feature>
<gene>
    <name evidence="10" type="ORF">BGC07_16920</name>
</gene>
<evidence type="ECO:0000256" key="5">
    <source>
        <dbReference type="ARBA" id="ARBA00022777"/>
    </source>
</evidence>
<proteinExistence type="predicted"/>
<dbReference type="SUPFAM" id="SSF52172">
    <property type="entry name" value="CheY-like"/>
    <property type="match status" value="1"/>
</dbReference>
<comment type="caution">
    <text evidence="10">The sequence shown here is derived from an EMBL/GenBank/DDBJ whole genome shotgun (WGS) entry which is preliminary data.</text>
</comment>
<evidence type="ECO:0000259" key="8">
    <source>
        <dbReference type="PROSITE" id="PS50110"/>
    </source>
</evidence>
<keyword evidence="3 6" id="KW-0597">Phosphoprotein</keyword>
<dbReference type="InterPro" id="IPR003594">
    <property type="entry name" value="HATPase_dom"/>
</dbReference>
<dbReference type="SUPFAM" id="SSF55785">
    <property type="entry name" value="PYP-like sensor domain (PAS domain)"/>
    <property type="match status" value="1"/>
</dbReference>
<evidence type="ECO:0000256" key="4">
    <source>
        <dbReference type="ARBA" id="ARBA00022679"/>
    </source>
</evidence>
<evidence type="ECO:0000256" key="2">
    <source>
        <dbReference type="ARBA" id="ARBA00012438"/>
    </source>
</evidence>
<dbReference type="InterPro" id="IPR036097">
    <property type="entry name" value="HisK_dim/P_sf"/>
</dbReference>
<dbReference type="EMBL" id="MDTU01000004">
    <property type="protein sequence ID" value="ODN41255.1"/>
    <property type="molecule type" value="Genomic_DNA"/>
</dbReference>
<dbReference type="PROSITE" id="PS50113">
    <property type="entry name" value="PAC"/>
    <property type="match status" value="1"/>
</dbReference>
<keyword evidence="11" id="KW-1185">Reference proteome</keyword>
<dbReference type="Pfam" id="PF08448">
    <property type="entry name" value="PAS_4"/>
    <property type="match status" value="1"/>
</dbReference>
<feature type="domain" description="Response regulatory" evidence="8">
    <location>
        <begin position="455"/>
        <end position="546"/>
    </location>
</feature>
<dbReference type="Gene3D" id="1.10.287.130">
    <property type="match status" value="1"/>
</dbReference>
<dbReference type="SMART" id="SM00448">
    <property type="entry name" value="REC"/>
    <property type="match status" value="1"/>
</dbReference>
<protein>
    <recommendedName>
        <fullName evidence="2">histidine kinase</fullName>
        <ecNumber evidence="2">2.7.13.3</ecNumber>
    </recommendedName>
</protein>
<dbReference type="SMART" id="SM00387">
    <property type="entry name" value="HATPase_c"/>
    <property type="match status" value="1"/>
</dbReference>
<evidence type="ECO:0000313" key="10">
    <source>
        <dbReference type="EMBL" id="ODN41255.1"/>
    </source>
</evidence>
<dbReference type="PROSITE" id="PS50109">
    <property type="entry name" value="HIS_KIN"/>
    <property type="match status" value="1"/>
</dbReference>
<dbReference type="CDD" id="cd00082">
    <property type="entry name" value="HisKA"/>
    <property type="match status" value="1"/>
</dbReference>
<dbReference type="Pfam" id="PF00512">
    <property type="entry name" value="HisKA"/>
    <property type="match status" value="1"/>
</dbReference>
<dbReference type="InterPro" id="IPR003661">
    <property type="entry name" value="HisK_dim/P_dom"/>
</dbReference>
<organism evidence="10 11">
    <name type="scientific">Piscirickettsia litoralis</name>
    <dbReference type="NCBI Taxonomy" id="1891921"/>
    <lineage>
        <taxon>Bacteria</taxon>
        <taxon>Pseudomonadati</taxon>
        <taxon>Pseudomonadota</taxon>
        <taxon>Gammaproteobacteria</taxon>
        <taxon>Thiotrichales</taxon>
        <taxon>Piscirickettsiaceae</taxon>
        <taxon>Piscirickettsia</taxon>
    </lineage>
</organism>
<dbReference type="SUPFAM" id="SSF47384">
    <property type="entry name" value="Homodimeric domain of signal transducing histidine kinase"/>
    <property type="match status" value="1"/>
</dbReference>